<proteinExistence type="predicted"/>
<keyword evidence="2" id="KW-0812">Transmembrane</keyword>
<reference evidence="3" key="1">
    <citation type="journal article" date="2023" name="Mol. Phylogenet. Evol.">
        <title>Genome-scale phylogeny and comparative genomics of the fungal order Sordariales.</title>
        <authorList>
            <person name="Hensen N."/>
            <person name="Bonometti L."/>
            <person name="Westerberg I."/>
            <person name="Brannstrom I.O."/>
            <person name="Guillou S."/>
            <person name="Cros-Aarteil S."/>
            <person name="Calhoun S."/>
            <person name="Haridas S."/>
            <person name="Kuo A."/>
            <person name="Mondo S."/>
            <person name="Pangilinan J."/>
            <person name="Riley R."/>
            <person name="LaButti K."/>
            <person name="Andreopoulos B."/>
            <person name="Lipzen A."/>
            <person name="Chen C."/>
            <person name="Yan M."/>
            <person name="Daum C."/>
            <person name="Ng V."/>
            <person name="Clum A."/>
            <person name="Steindorff A."/>
            <person name="Ohm R.A."/>
            <person name="Martin F."/>
            <person name="Silar P."/>
            <person name="Natvig D.O."/>
            <person name="Lalanne C."/>
            <person name="Gautier V."/>
            <person name="Ament-Velasquez S.L."/>
            <person name="Kruys A."/>
            <person name="Hutchinson M.I."/>
            <person name="Powell A.J."/>
            <person name="Barry K."/>
            <person name="Miller A.N."/>
            <person name="Grigoriev I.V."/>
            <person name="Debuchy R."/>
            <person name="Gladieux P."/>
            <person name="Hiltunen Thoren M."/>
            <person name="Johannesson H."/>
        </authorList>
    </citation>
    <scope>NUCLEOTIDE SEQUENCE</scope>
    <source>
        <strain evidence="3">CBS 958.72</strain>
    </source>
</reference>
<feature type="compositionally biased region" description="Polar residues" evidence="1">
    <location>
        <begin position="179"/>
        <end position="188"/>
    </location>
</feature>
<feature type="compositionally biased region" description="Low complexity" evidence="1">
    <location>
        <begin position="116"/>
        <end position="131"/>
    </location>
</feature>
<keyword evidence="2" id="KW-0472">Membrane</keyword>
<sequence>MDPRFRRPTVSDGQVRRSHGNDLRRRNIRIPPERLAKLRPPRAANVSSLVTVTDTVTGGSSIAHTAANAIHAVSNNTTMATAMTLDLETGATRTTPVAPSTLANDSTITNTHDSSATAPASYPNTNTNNNAAKQAATNHTTYIPGQGNEEIVFVTVTVTVPSSTTTVTTITLPTTTTTGINSMSSFSGSLRPPPSEDAPLLSDTSAVTEPSKTKTSSTAHYSGGGAASGSNKSSTATKRSTATGTARSKATSLARTTAPKPTSTASTNHPLTASTKQTPTLAPSAEADSSGSGGLSPVATVLISLAVGAAAIALVGWGAVRLLRRRKQKLAARQQLAQQEEQRLMEGSVVHGGEGFI</sequence>
<dbReference type="Proteomes" id="UP001287356">
    <property type="component" value="Unassembled WGS sequence"/>
</dbReference>
<feature type="compositionally biased region" description="Polar residues" evidence="1">
    <location>
        <begin position="95"/>
        <end position="115"/>
    </location>
</feature>
<dbReference type="AlphaFoldDB" id="A0AAE0N8G7"/>
<feature type="region of interest" description="Disordered" evidence="1">
    <location>
        <begin position="1"/>
        <end position="27"/>
    </location>
</feature>
<evidence type="ECO:0000256" key="1">
    <source>
        <dbReference type="SAM" id="MobiDB-lite"/>
    </source>
</evidence>
<gene>
    <name evidence="3" type="ORF">B0T24DRAFT_594218</name>
</gene>
<feature type="region of interest" description="Disordered" evidence="1">
    <location>
        <begin position="95"/>
        <end position="131"/>
    </location>
</feature>
<reference evidence="3" key="2">
    <citation type="submission" date="2023-06" db="EMBL/GenBank/DDBJ databases">
        <authorList>
            <consortium name="Lawrence Berkeley National Laboratory"/>
            <person name="Haridas S."/>
            <person name="Hensen N."/>
            <person name="Bonometti L."/>
            <person name="Westerberg I."/>
            <person name="Brannstrom I.O."/>
            <person name="Guillou S."/>
            <person name="Cros-Aarteil S."/>
            <person name="Calhoun S."/>
            <person name="Kuo A."/>
            <person name="Mondo S."/>
            <person name="Pangilinan J."/>
            <person name="Riley R."/>
            <person name="Labutti K."/>
            <person name="Andreopoulos B."/>
            <person name="Lipzen A."/>
            <person name="Chen C."/>
            <person name="Yanf M."/>
            <person name="Daum C."/>
            <person name="Ng V."/>
            <person name="Clum A."/>
            <person name="Steindorff A."/>
            <person name="Ohm R."/>
            <person name="Martin F."/>
            <person name="Silar P."/>
            <person name="Natvig D."/>
            <person name="Lalanne C."/>
            <person name="Gautier V."/>
            <person name="Ament-Velasquez S.L."/>
            <person name="Kruys A."/>
            <person name="Hutchinson M.I."/>
            <person name="Powell A.J."/>
            <person name="Barry K."/>
            <person name="Miller A.N."/>
            <person name="Grigoriev I.V."/>
            <person name="Debuchy R."/>
            <person name="Gladieux P."/>
            <person name="Thoren M.H."/>
            <person name="Johannesson H."/>
        </authorList>
    </citation>
    <scope>NUCLEOTIDE SEQUENCE</scope>
    <source>
        <strain evidence="3">CBS 958.72</strain>
    </source>
</reference>
<feature type="compositionally biased region" description="Low complexity" evidence="1">
    <location>
        <begin position="228"/>
        <end position="248"/>
    </location>
</feature>
<dbReference type="EMBL" id="JAULSN010000004">
    <property type="protein sequence ID" value="KAK3374100.1"/>
    <property type="molecule type" value="Genomic_DNA"/>
</dbReference>
<feature type="transmembrane region" description="Helical" evidence="2">
    <location>
        <begin position="298"/>
        <end position="320"/>
    </location>
</feature>
<feature type="compositionally biased region" description="Polar residues" evidence="1">
    <location>
        <begin position="202"/>
        <end position="214"/>
    </location>
</feature>
<keyword evidence="4" id="KW-1185">Reference proteome</keyword>
<evidence type="ECO:0000313" key="3">
    <source>
        <dbReference type="EMBL" id="KAK3374100.1"/>
    </source>
</evidence>
<feature type="compositionally biased region" description="Low complexity" evidence="1">
    <location>
        <begin position="256"/>
        <end position="267"/>
    </location>
</feature>
<comment type="caution">
    <text evidence="3">The sequence shown here is derived from an EMBL/GenBank/DDBJ whole genome shotgun (WGS) entry which is preliminary data.</text>
</comment>
<evidence type="ECO:0000256" key="2">
    <source>
        <dbReference type="SAM" id="Phobius"/>
    </source>
</evidence>
<feature type="compositionally biased region" description="Polar residues" evidence="1">
    <location>
        <begin position="268"/>
        <end position="281"/>
    </location>
</feature>
<keyword evidence="2" id="KW-1133">Transmembrane helix</keyword>
<protein>
    <submittedName>
        <fullName evidence="3">Uncharacterized protein</fullName>
    </submittedName>
</protein>
<feature type="region of interest" description="Disordered" evidence="1">
    <location>
        <begin position="175"/>
        <end position="293"/>
    </location>
</feature>
<name>A0AAE0N8G7_9PEZI</name>
<organism evidence="3 4">
    <name type="scientific">Lasiosphaeria ovina</name>
    <dbReference type="NCBI Taxonomy" id="92902"/>
    <lineage>
        <taxon>Eukaryota</taxon>
        <taxon>Fungi</taxon>
        <taxon>Dikarya</taxon>
        <taxon>Ascomycota</taxon>
        <taxon>Pezizomycotina</taxon>
        <taxon>Sordariomycetes</taxon>
        <taxon>Sordariomycetidae</taxon>
        <taxon>Sordariales</taxon>
        <taxon>Lasiosphaeriaceae</taxon>
        <taxon>Lasiosphaeria</taxon>
    </lineage>
</organism>
<evidence type="ECO:0000313" key="4">
    <source>
        <dbReference type="Proteomes" id="UP001287356"/>
    </source>
</evidence>
<accession>A0AAE0N8G7</accession>